<organism evidence="2 3">
    <name type="scientific">Streptomyces spororaveus</name>
    <dbReference type="NCBI Taxonomy" id="284039"/>
    <lineage>
        <taxon>Bacteria</taxon>
        <taxon>Bacillati</taxon>
        <taxon>Actinomycetota</taxon>
        <taxon>Actinomycetes</taxon>
        <taxon>Kitasatosporales</taxon>
        <taxon>Streptomycetaceae</taxon>
        <taxon>Streptomyces</taxon>
    </lineage>
</organism>
<sequence length="101" mass="10521">MGRGGDVDGEAPGAVLAVGDQIGAACAELTAMTPKASTRGGADSKNVNNPVGQGGGQRKQLSRAERQNNGPAPQPRQAHRRAPCRRPTMPHRTDAPLSRCR</sequence>
<evidence type="ECO:0000313" key="2">
    <source>
        <dbReference type="EMBL" id="GHI76564.1"/>
    </source>
</evidence>
<keyword evidence="3" id="KW-1185">Reference proteome</keyword>
<comment type="caution">
    <text evidence="2">The sequence shown here is derived from an EMBL/GenBank/DDBJ whole genome shotgun (WGS) entry which is preliminary data.</text>
</comment>
<feature type="region of interest" description="Disordered" evidence="1">
    <location>
        <begin position="34"/>
        <end position="101"/>
    </location>
</feature>
<dbReference type="Pfam" id="PF19756">
    <property type="entry name" value="DUF6243"/>
    <property type="match status" value="1"/>
</dbReference>
<dbReference type="InterPro" id="IPR046210">
    <property type="entry name" value="DUF6243"/>
</dbReference>
<gene>
    <name evidence="2" type="ORF">Sspor_21250</name>
</gene>
<reference evidence="3" key="1">
    <citation type="submission" date="2023-07" db="EMBL/GenBank/DDBJ databases">
        <title>Whole genome shotgun sequence of Streptomyces spororaveus NBRC 15456.</title>
        <authorList>
            <person name="Komaki H."/>
            <person name="Tamura T."/>
        </authorList>
    </citation>
    <scope>NUCLEOTIDE SEQUENCE [LARGE SCALE GENOMIC DNA]</scope>
    <source>
        <strain evidence="3">NBRC 15456</strain>
    </source>
</reference>
<dbReference type="EMBL" id="BNED01000005">
    <property type="protein sequence ID" value="GHI76564.1"/>
    <property type="molecule type" value="Genomic_DNA"/>
</dbReference>
<dbReference type="Proteomes" id="UP000608522">
    <property type="component" value="Unassembled WGS sequence"/>
</dbReference>
<protein>
    <submittedName>
        <fullName evidence="2">Uncharacterized protein</fullName>
    </submittedName>
</protein>
<accession>A0ABQ3T827</accession>
<name>A0ABQ3T827_9ACTN</name>
<evidence type="ECO:0000256" key="1">
    <source>
        <dbReference type="SAM" id="MobiDB-lite"/>
    </source>
</evidence>
<proteinExistence type="predicted"/>
<evidence type="ECO:0000313" key="3">
    <source>
        <dbReference type="Proteomes" id="UP000608522"/>
    </source>
</evidence>